<feature type="site" description="Positions MEP for the nucleophilic attack" evidence="7">
    <location>
        <position position="191"/>
    </location>
</feature>
<feature type="compositionally biased region" description="Low complexity" evidence="8">
    <location>
        <begin position="228"/>
        <end position="241"/>
    </location>
</feature>
<dbReference type="CDD" id="cd02516">
    <property type="entry name" value="CDP-ME_synthetase"/>
    <property type="match status" value="1"/>
</dbReference>
<comment type="caution">
    <text evidence="7">Lacks conserved residue(s) required for the propagation of feature annotation.</text>
</comment>
<dbReference type="PANTHER" id="PTHR32125">
    <property type="entry name" value="2-C-METHYL-D-ERYTHRITOL 4-PHOSPHATE CYTIDYLYLTRANSFERASE, CHLOROPLASTIC"/>
    <property type="match status" value="1"/>
</dbReference>
<dbReference type="InterPro" id="IPR001228">
    <property type="entry name" value="IspD"/>
</dbReference>
<feature type="region of interest" description="Disordered" evidence="8">
    <location>
        <begin position="214"/>
        <end position="241"/>
    </location>
</feature>
<name>A0ABP7NNK0_9ACTN</name>
<comment type="similarity">
    <text evidence="3 7">Belongs to the IspD/TarI cytidylyltransferase family. IspD subfamily.</text>
</comment>
<evidence type="ECO:0000256" key="8">
    <source>
        <dbReference type="SAM" id="MobiDB-lite"/>
    </source>
</evidence>
<organism evidence="9 10">
    <name type="scientific">Gordonia caeni</name>
    <dbReference type="NCBI Taxonomy" id="1007097"/>
    <lineage>
        <taxon>Bacteria</taxon>
        <taxon>Bacillati</taxon>
        <taxon>Actinomycetota</taxon>
        <taxon>Actinomycetes</taxon>
        <taxon>Mycobacteriales</taxon>
        <taxon>Gordoniaceae</taxon>
        <taxon>Gordonia</taxon>
    </lineage>
</organism>
<accession>A0ABP7NNK0</accession>
<dbReference type="HAMAP" id="MF_00108">
    <property type="entry name" value="IspD"/>
    <property type="match status" value="1"/>
</dbReference>
<dbReference type="InterPro" id="IPR018294">
    <property type="entry name" value="ISPD_synthase_CS"/>
</dbReference>
<keyword evidence="10" id="KW-1185">Reference proteome</keyword>
<keyword evidence="4 7" id="KW-0808">Transferase</keyword>
<dbReference type="EC" id="2.7.7.60" evidence="7"/>
<dbReference type="InterPro" id="IPR050088">
    <property type="entry name" value="IspD/TarI_cytidylyltransf_bact"/>
</dbReference>
<evidence type="ECO:0000256" key="5">
    <source>
        <dbReference type="ARBA" id="ARBA00022695"/>
    </source>
</evidence>
<dbReference type="EMBL" id="BAAAZW010000002">
    <property type="protein sequence ID" value="GAA3950973.1"/>
    <property type="molecule type" value="Genomic_DNA"/>
</dbReference>
<evidence type="ECO:0000256" key="4">
    <source>
        <dbReference type="ARBA" id="ARBA00022679"/>
    </source>
</evidence>
<sequence length="241" mass="24239">MGLPQPKAFVDVAGATLLSRSVAAARESGVVDQVVVIVPPDLVDDVRADYPPGGSPDVTVVAGGAERSDSVRAGLAAAEDGTDLVLVHDAARALVPPELFRRVVTALLDGAEAVVPGLPVADTLKRVDGAGLVLGTPDRSELRAVQTPQGFSAVLLRHAHRDGADATDDAGLIEALGVDVQVVPGDHRAFKITTPFDLEVARLLLGAGSEASGPEVLGAGSEASGPDALGAGSEASSGESL</sequence>
<evidence type="ECO:0000313" key="9">
    <source>
        <dbReference type="EMBL" id="GAA3950973.1"/>
    </source>
</evidence>
<dbReference type="InterPro" id="IPR029044">
    <property type="entry name" value="Nucleotide-diphossugar_trans"/>
</dbReference>
<feature type="site" description="Transition state stabilizer" evidence="7">
    <location>
        <position position="7"/>
    </location>
</feature>
<evidence type="ECO:0000313" key="10">
    <source>
        <dbReference type="Proteomes" id="UP001418444"/>
    </source>
</evidence>
<reference evidence="10" key="1">
    <citation type="journal article" date="2019" name="Int. J. Syst. Evol. Microbiol.">
        <title>The Global Catalogue of Microorganisms (GCM) 10K type strain sequencing project: providing services to taxonomists for standard genome sequencing and annotation.</title>
        <authorList>
            <consortium name="The Broad Institute Genomics Platform"/>
            <consortium name="The Broad Institute Genome Sequencing Center for Infectious Disease"/>
            <person name="Wu L."/>
            <person name="Ma J."/>
        </authorList>
    </citation>
    <scope>NUCLEOTIDE SEQUENCE [LARGE SCALE GENOMIC DNA]</scope>
    <source>
        <strain evidence="10">JCM 16923</strain>
    </source>
</reference>
<evidence type="ECO:0000256" key="7">
    <source>
        <dbReference type="HAMAP-Rule" id="MF_00108"/>
    </source>
</evidence>
<evidence type="ECO:0000256" key="1">
    <source>
        <dbReference type="ARBA" id="ARBA00001282"/>
    </source>
</evidence>
<evidence type="ECO:0000256" key="3">
    <source>
        <dbReference type="ARBA" id="ARBA00009789"/>
    </source>
</evidence>
<dbReference type="PANTHER" id="PTHR32125:SF4">
    <property type="entry name" value="2-C-METHYL-D-ERYTHRITOL 4-PHOSPHATE CYTIDYLYLTRANSFERASE, CHLOROPLASTIC"/>
    <property type="match status" value="1"/>
</dbReference>
<comment type="function">
    <text evidence="7">Catalyzes the formation of 4-diphosphocytidyl-2-C-methyl-D-erythritol from CTP and 2-C-methyl-D-erythritol 4-phosphate (MEP).</text>
</comment>
<dbReference type="GO" id="GO:0016779">
    <property type="term" value="F:nucleotidyltransferase activity"/>
    <property type="evidence" value="ECO:0007669"/>
    <property type="project" value="UniProtKB-KW"/>
</dbReference>
<proteinExistence type="inferred from homology"/>
<gene>
    <name evidence="7 9" type="primary">ispD</name>
    <name evidence="9" type="ORF">GCM10022231_05840</name>
</gene>
<dbReference type="NCBIfam" id="TIGR00453">
    <property type="entry name" value="ispD"/>
    <property type="match status" value="1"/>
</dbReference>
<dbReference type="InterPro" id="IPR034683">
    <property type="entry name" value="IspD/TarI"/>
</dbReference>
<evidence type="ECO:0000256" key="2">
    <source>
        <dbReference type="ARBA" id="ARBA00004787"/>
    </source>
</evidence>
<keyword evidence="6 7" id="KW-0414">Isoprene biosynthesis</keyword>
<dbReference type="Pfam" id="PF01128">
    <property type="entry name" value="IspD"/>
    <property type="match status" value="1"/>
</dbReference>
<dbReference type="PROSITE" id="PS01295">
    <property type="entry name" value="ISPD"/>
    <property type="match status" value="1"/>
</dbReference>
<dbReference type="SUPFAM" id="SSF53448">
    <property type="entry name" value="Nucleotide-diphospho-sugar transferases"/>
    <property type="match status" value="1"/>
</dbReference>
<dbReference type="Proteomes" id="UP001418444">
    <property type="component" value="Unassembled WGS sequence"/>
</dbReference>
<keyword evidence="5 7" id="KW-0548">Nucleotidyltransferase</keyword>
<comment type="catalytic activity">
    <reaction evidence="1 7">
        <text>2-C-methyl-D-erythritol 4-phosphate + CTP + H(+) = 4-CDP-2-C-methyl-D-erythritol + diphosphate</text>
        <dbReference type="Rhea" id="RHEA:13429"/>
        <dbReference type="ChEBI" id="CHEBI:15378"/>
        <dbReference type="ChEBI" id="CHEBI:33019"/>
        <dbReference type="ChEBI" id="CHEBI:37563"/>
        <dbReference type="ChEBI" id="CHEBI:57823"/>
        <dbReference type="ChEBI" id="CHEBI:58262"/>
        <dbReference type="EC" id="2.7.7.60"/>
    </reaction>
</comment>
<comment type="pathway">
    <text evidence="2 7">Isoprenoid biosynthesis; isopentenyl diphosphate biosynthesis via DXP pathway; isopentenyl diphosphate from 1-deoxy-D-xylulose 5-phosphate: step 2/6.</text>
</comment>
<dbReference type="Gene3D" id="3.90.550.10">
    <property type="entry name" value="Spore Coat Polysaccharide Biosynthesis Protein SpsA, Chain A"/>
    <property type="match status" value="1"/>
</dbReference>
<comment type="caution">
    <text evidence="9">The sequence shown here is derived from an EMBL/GenBank/DDBJ whole genome shotgun (WGS) entry which is preliminary data.</text>
</comment>
<protein>
    <recommendedName>
        <fullName evidence="7">2-C-methyl-D-erythritol 4-phosphate cytidylyltransferase</fullName>
        <ecNumber evidence="7">2.7.7.60</ecNumber>
    </recommendedName>
    <alternativeName>
        <fullName evidence="7">4-diphosphocytidyl-2C-methyl-D-erythritol synthase</fullName>
    </alternativeName>
    <alternativeName>
        <fullName evidence="7">MEP cytidylyltransferase</fullName>
        <shortName evidence="7">MCT</shortName>
    </alternativeName>
</protein>
<evidence type="ECO:0000256" key="6">
    <source>
        <dbReference type="ARBA" id="ARBA00023229"/>
    </source>
</evidence>
<feature type="site" description="Positions MEP for the nucleophilic attack" evidence="7">
    <location>
        <position position="139"/>
    </location>
</feature>